<dbReference type="EMBL" id="KC008572">
    <property type="protein sequence ID" value="AGF84999.1"/>
    <property type="molecule type" value="Genomic_DNA"/>
</dbReference>
<sequence>MSYMNIPQEWYEAYLNEPQKQEEIIDIYIDKTKIIEPQKQEEQNNPLINFDEFIIKTQKFFQYFFSPKFFTPNNQEIDSLNKDIQVLNLV</sequence>
<gene>
    <name evidence="1" type="ORF">glt_00190</name>
</gene>
<reference evidence="1 2" key="1">
    <citation type="submission" date="2012-10" db="EMBL/GenBank/DDBJ databases">
        <title>Complete genome sequence of Moumouvirus goulette.</title>
        <authorList>
            <person name="Fournous G."/>
            <person name="Bougalmi M."/>
            <person name="Colson P."/>
        </authorList>
    </citation>
    <scope>NUCLEOTIDE SEQUENCE [LARGE SCALE GENOMIC DNA]</scope>
</reference>
<evidence type="ECO:0000313" key="1">
    <source>
        <dbReference type="EMBL" id="AGF84999.1"/>
    </source>
</evidence>
<dbReference type="Proteomes" id="UP000241071">
    <property type="component" value="Segment"/>
</dbReference>
<name>M1PAW9_9VIRU</name>
<accession>M1PAW9</accession>
<proteinExistence type="predicted"/>
<evidence type="ECO:0000313" key="2">
    <source>
        <dbReference type="Proteomes" id="UP000241071"/>
    </source>
</evidence>
<keyword evidence="2" id="KW-1185">Reference proteome</keyword>
<protein>
    <submittedName>
        <fullName evidence="1">Uncharacterized protein</fullName>
    </submittedName>
</protein>
<organism evidence="1 2">
    <name type="scientific">Moumouvirus goulette</name>
    <dbReference type="NCBI Taxonomy" id="1247379"/>
    <lineage>
        <taxon>Viruses</taxon>
        <taxon>Varidnaviria</taxon>
        <taxon>Bamfordvirae</taxon>
        <taxon>Nucleocytoviricota</taxon>
        <taxon>Megaviricetes</taxon>
        <taxon>Imitervirales</taxon>
        <taxon>Mimiviridae</taxon>
        <taxon>Megamimivirinae</taxon>
        <taxon>Moumouvirus</taxon>
        <taxon>Moumouvirus goulettemassiliense</taxon>
    </lineage>
</organism>